<gene>
    <name evidence="1" type="ORF">KSL4_1534</name>
    <name evidence="2" type="ORF">PL111_1591</name>
</gene>
<evidence type="ECO:0000313" key="3">
    <source>
        <dbReference type="Proteomes" id="UP000198868"/>
    </source>
</evidence>
<accession>A0AAN2QV86</accession>
<evidence type="ECO:0000313" key="4">
    <source>
        <dbReference type="Proteomes" id="UP000199047"/>
    </source>
</evidence>
<dbReference type="EMBL" id="FBTB01000010">
    <property type="protein sequence ID" value="CUW09322.1"/>
    <property type="molecule type" value="Genomic_DNA"/>
</dbReference>
<proteinExistence type="predicted"/>
<sequence length="38" mass="4404">MEPRVSVLMSIILTLERIMGGFLVSERENNTQYFLKGM</sequence>
<organism evidence="2 3">
    <name type="scientific">Leuconostoc inhae</name>
    <dbReference type="NCBI Taxonomy" id="178001"/>
    <lineage>
        <taxon>Bacteria</taxon>
        <taxon>Bacillati</taxon>
        <taxon>Bacillota</taxon>
        <taxon>Bacilli</taxon>
        <taxon>Lactobacillales</taxon>
        <taxon>Lactobacillaceae</taxon>
        <taxon>Leuconostoc</taxon>
    </lineage>
</organism>
<keyword evidence="4" id="KW-1185">Reference proteome</keyword>
<comment type="caution">
    <text evidence="2">The sequence shown here is derived from an EMBL/GenBank/DDBJ whole genome shotgun (WGS) entry which is preliminary data.</text>
</comment>
<name>A0AAN2QV86_9LACO</name>
<dbReference type="Proteomes" id="UP000199047">
    <property type="component" value="Unassembled WGS sequence"/>
</dbReference>
<reference evidence="3 4" key="1">
    <citation type="submission" date="2015-12" db="EMBL/GenBank/DDBJ databases">
        <authorList>
            <person name="Andreevskaya M."/>
        </authorList>
    </citation>
    <scope>NUCLEOTIDE SEQUENCE [LARGE SCALE GENOMIC DNA]</scope>
    <source>
        <strain evidence="1 4">KSL4-2</strain>
        <strain evidence="2 3">PL111</strain>
    </source>
</reference>
<evidence type="ECO:0000313" key="1">
    <source>
        <dbReference type="EMBL" id="CUW09322.1"/>
    </source>
</evidence>
<evidence type="ECO:0000313" key="2">
    <source>
        <dbReference type="EMBL" id="CUW10323.1"/>
    </source>
</evidence>
<dbReference type="EMBL" id="FBTU01000016">
    <property type="protein sequence ID" value="CUW10323.1"/>
    <property type="molecule type" value="Genomic_DNA"/>
</dbReference>
<protein>
    <submittedName>
        <fullName evidence="2">Uncharacterized protein</fullName>
    </submittedName>
</protein>
<dbReference type="AlphaFoldDB" id="A0AAN2QV86"/>
<dbReference type="Proteomes" id="UP000198868">
    <property type="component" value="Unassembled WGS sequence"/>
</dbReference>